<dbReference type="CDD" id="cd02775">
    <property type="entry name" value="MopB_CT"/>
    <property type="match status" value="1"/>
</dbReference>
<dbReference type="SUPFAM" id="SSF50692">
    <property type="entry name" value="ADC-like"/>
    <property type="match status" value="1"/>
</dbReference>
<dbReference type="Gene3D" id="2.40.40.20">
    <property type="match status" value="1"/>
</dbReference>
<evidence type="ECO:0000313" key="7">
    <source>
        <dbReference type="Proteomes" id="UP000575068"/>
    </source>
</evidence>
<name>A0A840HXK6_9SPHN</name>
<dbReference type="Gene3D" id="3.40.228.10">
    <property type="entry name" value="Dimethylsulfoxide Reductase, domain 2"/>
    <property type="match status" value="1"/>
</dbReference>
<dbReference type="GO" id="GO:0016491">
    <property type="term" value="F:oxidoreductase activity"/>
    <property type="evidence" value="ECO:0007669"/>
    <property type="project" value="InterPro"/>
</dbReference>
<sequence>MESGLSNSIEKRHSACRWCVGMCGMIVDVDVETGRAISLRGDRDHPLSKGYACIKGLQGVYALNAPDRILRPLKRNESGGFDEVPLEQALDEIAAKMQTCIAEDGPHSVAAYKGTMGFTHAPLLEIVPRWLESIGSPYMFTTWTIDQSNKFVAAERLGAWGAGTHHMLESDVMIIVGGNPLVSVANMGITPSNVTKQFKAVKARGMKLIVVDPRRSETAALADLHLQIKPGEDVALFAGLLREVLANGWEDSAFCAAHVIQLEELREAVAPFTIDIVADRTGLSAEDIRTAARMFAHDAKRGAAFSGTGPSMAPHSNLSEHLIQALNVICGRYNREGDVVRGAGLIRPRPMIAQVYPPKRSWLREPKMRATGYGTLNGEMMTAAIPDEILTPGPGRMRALIVVGGNPAAAFPDHLKTVKALKALDLLVAIEPFMSETARLAHYILPPTLQYERYDLLFGQDAESLNPEPYQQYLTPVSARPSGSDLIEDWRFFYEMAKRMGNELLFFGNALNMEKTPSTEELIERVIAGGPLSLDHLKAHPRGTFVDVPPTIVQAGNNDPAARFEVAPDDVVEELEAYRIEDRGSAEYPYRLISRRMREVLNTTGLNFPACRAREPYNPAYLNPQDLAAIGIADGDWVEIQSDHGLLQAIAKADDTVGRGAVSMTHCWGGLAEDGRPFTEVGANTNKLVSTDRDCEPINAMPRMSAIPVQLRPISALH</sequence>
<proteinExistence type="inferred from homology"/>
<protein>
    <submittedName>
        <fullName evidence="6">Anaerobic selenocysteine-containing dehydrogenase</fullName>
    </submittedName>
</protein>
<feature type="domain" description="4Fe-4S Mo/W bis-MGD-type" evidence="5">
    <location>
        <begin position="9"/>
        <end position="67"/>
    </location>
</feature>
<evidence type="ECO:0000256" key="3">
    <source>
        <dbReference type="ARBA" id="ARBA00023004"/>
    </source>
</evidence>
<dbReference type="RefSeq" id="WP_184477252.1">
    <property type="nucleotide sequence ID" value="NZ_JACHOV010000016.1"/>
</dbReference>
<dbReference type="PROSITE" id="PS51669">
    <property type="entry name" value="4FE4S_MOW_BIS_MGD"/>
    <property type="match status" value="1"/>
</dbReference>
<dbReference type="PANTHER" id="PTHR43742:SF6">
    <property type="entry name" value="OXIDOREDUCTASE YYAE-RELATED"/>
    <property type="match status" value="1"/>
</dbReference>
<gene>
    <name evidence="6" type="ORF">HNQ99_003161</name>
</gene>
<dbReference type="GO" id="GO:0046872">
    <property type="term" value="F:metal ion binding"/>
    <property type="evidence" value="ECO:0007669"/>
    <property type="project" value="UniProtKB-KW"/>
</dbReference>
<comment type="caution">
    <text evidence="6">The sequence shown here is derived from an EMBL/GenBank/DDBJ whole genome shotgun (WGS) entry which is preliminary data.</text>
</comment>
<organism evidence="6 7">
    <name type="scientific">Rhizorhapis suberifaciens</name>
    <name type="common">corky root of lettuce</name>
    <dbReference type="NCBI Taxonomy" id="13656"/>
    <lineage>
        <taxon>Bacteria</taxon>
        <taxon>Pseudomonadati</taxon>
        <taxon>Pseudomonadota</taxon>
        <taxon>Alphaproteobacteria</taxon>
        <taxon>Sphingomonadales</taxon>
        <taxon>Sphingomonadaceae</taxon>
        <taxon>Rhizorhapis</taxon>
    </lineage>
</organism>
<dbReference type="GO" id="GO:0051536">
    <property type="term" value="F:iron-sulfur cluster binding"/>
    <property type="evidence" value="ECO:0007669"/>
    <property type="project" value="UniProtKB-KW"/>
</dbReference>
<dbReference type="InterPro" id="IPR050612">
    <property type="entry name" value="Prok_Mopterin_Oxidored"/>
</dbReference>
<evidence type="ECO:0000256" key="4">
    <source>
        <dbReference type="ARBA" id="ARBA00023014"/>
    </source>
</evidence>
<keyword evidence="3" id="KW-0408">Iron</keyword>
<dbReference type="Gene3D" id="3.40.50.740">
    <property type="match status" value="1"/>
</dbReference>
<dbReference type="Pfam" id="PF00384">
    <property type="entry name" value="Molybdopterin"/>
    <property type="match status" value="1"/>
</dbReference>
<dbReference type="InterPro" id="IPR006657">
    <property type="entry name" value="MoPterin_dinucl-bd_dom"/>
</dbReference>
<evidence type="ECO:0000313" key="6">
    <source>
        <dbReference type="EMBL" id="MBB4642825.1"/>
    </source>
</evidence>
<dbReference type="SUPFAM" id="SSF53706">
    <property type="entry name" value="Formate dehydrogenase/DMSO reductase, domains 1-3"/>
    <property type="match status" value="1"/>
</dbReference>
<reference evidence="6 7" key="1">
    <citation type="submission" date="2020-08" db="EMBL/GenBank/DDBJ databases">
        <title>Genomic Encyclopedia of Type Strains, Phase IV (KMG-IV): sequencing the most valuable type-strain genomes for metagenomic binning, comparative biology and taxonomic classification.</title>
        <authorList>
            <person name="Goeker M."/>
        </authorList>
    </citation>
    <scope>NUCLEOTIDE SEQUENCE [LARGE SCALE GENOMIC DNA]</scope>
    <source>
        <strain evidence="6 7">DSM 7465</strain>
    </source>
</reference>
<dbReference type="SMART" id="SM00926">
    <property type="entry name" value="Molybdop_Fe4S4"/>
    <property type="match status" value="1"/>
</dbReference>
<dbReference type="Pfam" id="PF04879">
    <property type="entry name" value="Molybdop_Fe4S4"/>
    <property type="match status" value="1"/>
</dbReference>
<dbReference type="AlphaFoldDB" id="A0A840HXK6"/>
<comment type="similarity">
    <text evidence="1">Belongs to the prokaryotic molybdopterin-containing oxidoreductase family.</text>
</comment>
<evidence type="ECO:0000256" key="1">
    <source>
        <dbReference type="ARBA" id="ARBA00010312"/>
    </source>
</evidence>
<evidence type="ECO:0000259" key="5">
    <source>
        <dbReference type="PROSITE" id="PS51669"/>
    </source>
</evidence>
<dbReference type="InterPro" id="IPR006963">
    <property type="entry name" value="Mopterin_OxRdtase_4Fe-4S_dom"/>
</dbReference>
<keyword evidence="7" id="KW-1185">Reference proteome</keyword>
<accession>A0A840HXK6</accession>
<dbReference type="Gene3D" id="2.20.25.90">
    <property type="entry name" value="ADC-like domains"/>
    <property type="match status" value="1"/>
</dbReference>
<dbReference type="EMBL" id="JACHOV010000016">
    <property type="protein sequence ID" value="MBB4642825.1"/>
    <property type="molecule type" value="Genomic_DNA"/>
</dbReference>
<dbReference type="InterPro" id="IPR006656">
    <property type="entry name" value="Mopterin_OxRdtase"/>
</dbReference>
<dbReference type="GO" id="GO:0043546">
    <property type="term" value="F:molybdopterin cofactor binding"/>
    <property type="evidence" value="ECO:0007669"/>
    <property type="project" value="InterPro"/>
</dbReference>
<evidence type="ECO:0000256" key="2">
    <source>
        <dbReference type="ARBA" id="ARBA00022723"/>
    </source>
</evidence>
<dbReference type="InterPro" id="IPR009010">
    <property type="entry name" value="Asp_de-COase-like_dom_sf"/>
</dbReference>
<dbReference type="Pfam" id="PF01568">
    <property type="entry name" value="Molydop_binding"/>
    <property type="match status" value="1"/>
</dbReference>
<dbReference type="PANTHER" id="PTHR43742">
    <property type="entry name" value="TRIMETHYLAMINE-N-OXIDE REDUCTASE"/>
    <property type="match status" value="1"/>
</dbReference>
<dbReference type="Proteomes" id="UP000575068">
    <property type="component" value="Unassembled WGS sequence"/>
</dbReference>
<keyword evidence="4" id="KW-0411">Iron-sulfur</keyword>
<keyword evidence="2" id="KW-0479">Metal-binding</keyword>